<evidence type="ECO:0008006" key="3">
    <source>
        <dbReference type="Google" id="ProtNLM"/>
    </source>
</evidence>
<gene>
    <name evidence="1" type="ORF">CHILSU_LOCUS5945</name>
</gene>
<proteinExistence type="predicted"/>
<evidence type="ECO:0000313" key="2">
    <source>
        <dbReference type="Proteomes" id="UP001153292"/>
    </source>
</evidence>
<sequence length="183" mass="20706">MKHYQLSQYLIVMNQYCIIYKGFINGVLSSPNSLYFACLVTLFKRAKMAYLGKDFKFEKEENFEALITAVESVEQNPKARKILTFKPNQKLVKNGDEYTLTFTVGTFNKEIKFKSGVTFDDVIDEGVAAKSTVTVEGDTFTQVLDFGEKGSITMKREYTADTLKVTVTAAKWSGEAVRYYVVA</sequence>
<dbReference type="SUPFAM" id="SSF50814">
    <property type="entry name" value="Lipocalins"/>
    <property type="match status" value="1"/>
</dbReference>
<evidence type="ECO:0000313" key="1">
    <source>
        <dbReference type="EMBL" id="CAH2986200.1"/>
    </source>
</evidence>
<dbReference type="EMBL" id="OU963914">
    <property type="protein sequence ID" value="CAH2986200.1"/>
    <property type="molecule type" value="Genomic_DNA"/>
</dbReference>
<reference evidence="1" key="1">
    <citation type="submission" date="2021-12" db="EMBL/GenBank/DDBJ databases">
        <authorList>
            <person name="King R."/>
        </authorList>
    </citation>
    <scope>NUCLEOTIDE SEQUENCE</scope>
</reference>
<dbReference type="InterPro" id="IPR012674">
    <property type="entry name" value="Calycin"/>
</dbReference>
<accession>A0ABN8L4I5</accession>
<organism evidence="1 2">
    <name type="scientific">Chilo suppressalis</name>
    <name type="common">Asiatic rice borer moth</name>
    <dbReference type="NCBI Taxonomy" id="168631"/>
    <lineage>
        <taxon>Eukaryota</taxon>
        <taxon>Metazoa</taxon>
        <taxon>Ecdysozoa</taxon>
        <taxon>Arthropoda</taxon>
        <taxon>Hexapoda</taxon>
        <taxon>Insecta</taxon>
        <taxon>Pterygota</taxon>
        <taxon>Neoptera</taxon>
        <taxon>Endopterygota</taxon>
        <taxon>Lepidoptera</taxon>
        <taxon>Glossata</taxon>
        <taxon>Ditrysia</taxon>
        <taxon>Pyraloidea</taxon>
        <taxon>Crambidae</taxon>
        <taxon>Crambinae</taxon>
        <taxon>Chilo</taxon>
    </lineage>
</organism>
<protein>
    <recommendedName>
        <fullName evidence="3">Lipocalin/cytosolic fatty-acid binding domain-containing protein</fullName>
    </recommendedName>
</protein>
<dbReference type="Gene3D" id="2.40.128.20">
    <property type="match status" value="1"/>
</dbReference>
<name>A0ABN8L4I5_CHISP</name>
<dbReference type="Proteomes" id="UP001153292">
    <property type="component" value="Chromosome 21"/>
</dbReference>
<keyword evidence="2" id="KW-1185">Reference proteome</keyword>